<dbReference type="OrthoDB" id="9870773at2"/>
<gene>
    <name evidence="2" type="primary">pulG</name>
    <name evidence="2" type="ORF">SCALIN_C17_0119</name>
</gene>
<evidence type="ECO:0000313" key="3">
    <source>
        <dbReference type="Proteomes" id="UP000218542"/>
    </source>
</evidence>
<evidence type="ECO:0000313" key="2">
    <source>
        <dbReference type="EMBL" id="GAX61085.1"/>
    </source>
</evidence>
<dbReference type="AlphaFoldDB" id="A0A286TYX1"/>
<dbReference type="RefSeq" id="WP_096894477.1">
    <property type="nucleotide sequence ID" value="NZ_BAOS01000017.1"/>
</dbReference>
<dbReference type="Proteomes" id="UP000218542">
    <property type="component" value="Unassembled WGS sequence"/>
</dbReference>
<keyword evidence="3" id="KW-1185">Reference proteome</keyword>
<dbReference type="InterPro" id="IPR045584">
    <property type="entry name" value="Pilin-like"/>
</dbReference>
<name>A0A286TYX1_9BACT</name>
<sequence>MKINIIEKKLRKIVYGRSEGFSTFELVMVIAIAGIMAAVALPRLGAINTIDLDSVARQVKSDIRHTQEMAMSKYRETTITFTSNGSTYTITSAGSNESKELPEFSRAIFSPVGTGTTDLIYTFNSTGEPVTGAGGILRITSEGAFKNIIVENTTGRAAIQ</sequence>
<dbReference type="EMBL" id="BAOS01000017">
    <property type="protein sequence ID" value="GAX61085.1"/>
    <property type="molecule type" value="Genomic_DNA"/>
</dbReference>
<accession>A0A286TYX1</accession>
<keyword evidence="1" id="KW-0812">Transmembrane</keyword>
<keyword evidence="1" id="KW-0472">Membrane</keyword>
<protein>
    <submittedName>
        <fullName evidence="2">Type II secretory system protein</fullName>
    </submittedName>
</protein>
<feature type="transmembrane region" description="Helical" evidence="1">
    <location>
        <begin position="21"/>
        <end position="41"/>
    </location>
</feature>
<dbReference type="Gene3D" id="3.30.700.10">
    <property type="entry name" value="Glycoprotein, Type 4 Pilin"/>
    <property type="match status" value="1"/>
</dbReference>
<comment type="caution">
    <text evidence="2">The sequence shown here is derived from an EMBL/GenBank/DDBJ whole genome shotgun (WGS) entry which is preliminary data.</text>
</comment>
<proteinExistence type="predicted"/>
<organism evidence="2 3">
    <name type="scientific">Candidatus Scalindua japonica</name>
    <dbReference type="NCBI Taxonomy" id="1284222"/>
    <lineage>
        <taxon>Bacteria</taxon>
        <taxon>Pseudomonadati</taxon>
        <taxon>Planctomycetota</taxon>
        <taxon>Candidatus Brocadiia</taxon>
        <taxon>Candidatus Brocadiales</taxon>
        <taxon>Candidatus Scalinduaceae</taxon>
        <taxon>Candidatus Scalindua</taxon>
    </lineage>
</organism>
<keyword evidence="1" id="KW-1133">Transmembrane helix</keyword>
<reference evidence="3" key="1">
    <citation type="journal article" date="2017" name="Environ. Microbiol. Rep.">
        <title>Genetic Diversity of Marine Anaerobic Ammonium-Oxidizing Bacteria as Revealed by Genomic and Proteomic Analyses of 'Candidatus Scalindua japonica'.</title>
        <authorList>
            <person name="Oshiki M."/>
            <person name="Mizuto K."/>
            <person name="Kimura Z."/>
            <person name="Kindaichi T."/>
            <person name="Satoh H."/>
            <person name="Okabe S."/>
        </authorList>
    </citation>
    <scope>NUCLEOTIDE SEQUENCE [LARGE SCALE GENOMIC DNA]</scope>
    <source>
        <strain evidence="3">husup-a2</strain>
    </source>
</reference>
<dbReference type="SUPFAM" id="SSF54523">
    <property type="entry name" value="Pili subunits"/>
    <property type="match status" value="1"/>
</dbReference>
<evidence type="ECO:0000256" key="1">
    <source>
        <dbReference type="SAM" id="Phobius"/>
    </source>
</evidence>